<geneLocation type="plasmid" evidence="1 2">
    <name>pRVR2</name>
</geneLocation>
<evidence type="ECO:0000313" key="2">
    <source>
        <dbReference type="Proteomes" id="UP000595703"/>
    </source>
</evidence>
<name>A0A7R6T9Q3_9ACTN</name>
<evidence type="ECO:0000313" key="1">
    <source>
        <dbReference type="EMBL" id="BBG20769.1"/>
    </source>
</evidence>
<dbReference type="RefSeq" id="WP_202239995.1">
    <property type="nucleotide sequence ID" value="NZ_AP018367.1"/>
</dbReference>
<organism evidence="1 2">
    <name type="scientific">Actinacidiphila reveromycinica</name>
    <dbReference type="NCBI Taxonomy" id="659352"/>
    <lineage>
        <taxon>Bacteria</taxon>
        <taxon>Bacillati</taxon>
        <taxon>Actinomycetota</taxon>
        <taxon>Actinomycetes</taxon>
        <taxon>Kitasatosporales</taxon>
        <taxon>Streptomycetaceae</taxon>
        <taxon>Actinacidiphila</taxon>
    </lineage>
</organism>
<protein>
    <submittedName>
        <fullName evidence="1">Uncharacterized protein</fullName>
    </submittedName>
</protein>
<dbReference type="EMBL" id="AP018367">
    <property type="protein sequence ID" value="BBG20769.1"/>
    <property type="molecule type" value="Genomic_DNA"/>
</dbReference>
<keyword evidence="1" id="KW-0614">Plasmid</keyword>
<proteinExistence type="predicted"/>
<dbReference type="AlphaFoldDB" id="A0A7R6T9Q3"/>
<accession>A0A7R6T9Q3</accession>
<gene>
    <name evidence="1" type="ORF">RVR_P226</name>
</gene>
<sequence>MHIITLARAATTAATCPDCDGAGGEPESSTDEGVYRETWRTCGTCQGRTTV</sequence>
<dbReference type="KEGG" id="arev:RVR_P226"/>
<keyword evidence="2" id="KW-1185">Reference proteome</keyword>
<dbReference type="Proteomes" id="UP000595703">
    <property type="component" value="Plasmid pRVR2"/>
</dbReference>
<reference evidence="1 2" key="1">
    <citation type="journal article" date="2020" name="Sci. Rep.">
        <title>beta-carboline chemical signals induce reveromycin production through a LuxR family regulator in Streptomyces sp. SN-593.</title>
        <authorList>
            <person name="Panthee S."/>
            <person name="Kito N."/>
            <person name="Hayashi T."/>
            <person name="Shimizu T."/>
            <person name="Ishikawa J."/>
            <person name="Hamamoto H."/>
            <person name="Osada H."/>
            <person name="Takahashi S."/>
        </authorList>
    </citation>
    <scope>NUCLEOTIDE SEQUENCE [LARGE SCALE GENOMIC DNA]</scope>
    <source>
        <strain evidence="1 2">SN-593</strain>
        <plasmid evidence="1 2">pRVR2</plasmid>
    </source>
</reference>